<name>A0A9P0C4K1_BEMTA</name>
<feature type="region of interest" description="Disordered" evidence="1">
    <location>
        <begin position="45"/>
        <end position="130"/>
    </location>
</feature>
<protein>
    <submittedName>
        <fullName evidence="2">Uncharacterized protein</fullName>
    </submittedName>
</protein>
<dbReference type="AlphaFoldDB" id="A0A9P0C4K1"/>
<dbReference type="KEGG" id="btab:109029777"/>
<feature type="compositionally biased region" description="Basic and acidic residues" evidence="1">
    <location>
        <begin position="57"/>
        <end position="69"/>
    </location>
</feature>
<dbReference type="EMBL" id="OU963862">
    <property type="protein sequence ID" value="CAH0754731.1"/>
    <property type="molecule type" value="Genomic_DNA"/>
</dbReference>
<feature type="compositionally biased region" description="Polar residues" evidence="1">
    <location>
        <begin position="84"/>
        <end position="100"/>
    </location>
</feature>
<evidence type="ECO:0000313" key="2">
    <source>
        <dbReference type="EMBL" id="CAH0754731.1"/>
    </source>
</evidence>
<evidence type="ECO:0000256" key="1">
    <source>
        <dbReference type="SAM" id="MobiDB-lite"/>
    </source>
</evidence>
<reference evidence="2" key="1">
    <citation type="submission" date="2021-12" db="EMBL/GenBank/DDBJ databases">
        <authorList>
            <person name="King R."/>
        </authorList>
    </citation>
    <scope>NUCLEOTIDE SEQUENCE</scope>
</reference>
<evidence type="ECO:0000313" key="3">
    <source>
        <dbReference type="Proteomes" id="UP001152759"/>
    </source>
</evidence>
<keyword evidence="3" id="KW-1185">Reference proteome</keyword>
<gene>
    <name evidence="2" type="ORF">BEMITA_LOCUS1899</name>
</gene>
<sequence length="247" mass="28628">MVPLLLQLHIAISSSTMTYCIFRLTLFASLQWLMMKFTKQRPLSQMPTLRDAPGRWSQDHEGEIHRSNDETLQNPRFMYHQQEQESMTGPSKKQNSPSSELNEKKKPNLFGPFFRGQEDGVKNSKLPRRRLLRGSSDDELAYNQSHRFVCDTCSSNRIAWVNGKCGNMFAFGLMNRPGLHHDGYVPDDIGIGEEYEYVAFEYCLDCGQIQDGVHEFPLPETYFEKHRIMAINPDYYEDDSEDTKTPK</sequence>
<accession>A0A9P0C4K1</accession>
<proteinExistence type="predicted"/>
<organism evidence="2 3">
    <name type="scientific">Bemisia tabaci</name>
    <name type="common">Sweetpotato whitefly</name>
    <name type="synonym">Aleurodes tabaci</name>
    <dbReference type="NCBI Taxonomy" id="7038"/>
    <lineage>
        <taxon>Eukaryota</taxon>
        <taxon>Metazoa</taxon>
        <taxon>Ecdysozoa</taxon>
        <taxon>Arthropoda</taxon>
        <taxon>Hexapoda</taxon>
        <taxon>Insecta</taxon>
        <taxon>Pterygota</taxon>
        <taxon>Neoptera</taxon>
        <taxon>Paraneoptera</taxon>
        <taxon>Hemiptera</taxon>
        <taxon>Sternorrhyncha</taxon>
        <taxon>Aleyrodoidea</taxon>
        <taxon>Aleyrodidae</taxon>
        <taxon>Aleyrodinae</taxon>
        <taxon>Bemisia</taxon>
    </lineage>
</organism>
<dbReference type="Proteomes" id="UP001152759">
    <property type="component" value="Chromosome 1"/>
</dbReference>